<sequence>MTLFDLSGARPPRTLIAPHGRVGTVAFSPDGKTLAFGSTGAVHLFDLTK</sequence>
<keyword evidence="2" id="KW-1185">Reference proteome</keyword>
<accession>A0A225E7H3</accession>
<dbReference type="SUPFAM" id="SSF82171">
    <property type="entry name" value="DPP6 N-terminal domain-like"/>
    <property type="match status" value="1"/>
</dbReference>
<reference evidence="2" key="1">
    <citation type="submission" date="2017-06" db="EMBL/GenBank/DDBJ databases">
        <title>Genome analysis of Fimbriiglobus ruber SP5, the first member of the order Planctomycetales with confirmed chitinolytic capability.</title>
        <authorList>
            <person name="Ravin N.V."/>
            <person name="Rakitin A.L."/>
            <person name="Ivanova A.A."/>
            <person name="Beletsky A.V."/>
            <person name="Kulichevskaya I.S."/>
            <person name="Mardanov A.V."/>
            <person name="Dedysh S.N."/>
        </authorList>
    </citation>
    <scope>NUCLEOTIDE SEQUENCE [LARGE SCALE GENOMIC DNA]</scope>
    <source>
        <strain evidence="2">SP5</strain>
    </source>
</reference>
<gene>
    <name evidence="1" type="ORF">FRUB_01790</name>
</gene>
<dbReference type="AlphaFoldDB" id="A0A225E7H3"/>
<proteinExistence type="predicted"/>
<organism evidence="1 2">
    <name type="scientific">Fimbriiglobus ruber</name>
    <dbReference type="NCBI Taxonomy" id="1908690"/>
    <lineage>
        <taxon>Bacteria</taxon>
        <taxon>Pseudomonadati</taxon>
        <taxon>Planctomycetota</taxon>
        <taxon>Planctomycetia</taxon>
        <taxon>Gemmatales</taxon>
        <taxon>Gemmataceae</taxon>
        <taxon>Fimbriiglobus</taxon>
    </lineage>
</organism>
<name>A0A225E7H3_9BACT</name>
<protein>
    <recommendedName>
        <fullName evidence="3">Anaphase-promoting complex subunit 4 WD40 domain-containing protein</fullName>
    </recommendedName>
</protein>
<dbReference type="EMBL" id="NIDE01000002">
    <property type="protein sequence ID" value="OWK45459.1"/>
    <property type="molecule type" value="Genomic_DNA"/>
</dbReference>
<evidence type="ECO:0008006" key="3">
    <source>
        <dbReference type="Google" id="ProtNLM"/>
    </source>
</evidence>
<evidence type="ECO:0000313" key="2">
    <source>
        <dbReference type="Proteomes" id="UP000214646"/>
    </source>
</evidence>
<comment type="caution">
    <text evidence="1">The sequence shown here is derived from an EMBL/GenBank/DDBJ whole genome shotgun (WGS) entry which is preliminary data.</text>
</comment>
<dbReference type="InterPro" id="IPR015943">
    <property type="entry name" value="WD40/YVTN_repeat-like_dom_sf"/>
</dbReference>
<dbReference type="Gene3D" id="2.130.10.10">
    <property type="entry name" value="YVTN repeat-like/Quinoprotein amine dehydrogenase"/>
    <property type="match status" value="1"/>
</dbReference>
<evidence type="ECO:0000313" key="1">
    <source>
        <dbReference type="EMBL" id="OWK45459.1"/>
    </source>
</evidence>
<dbReference type="Proteomes" id="UP000214646">
    <property type="component" value="Unassembled WGS sequence"/>
</dbReference>